<evidence type="ECO:0000256" key="2">
    <source>
        <dbReference type="SAM" id="SignalP"/>
    </source>
</evidence>
<dbReference type="OrthoDB" id="3623406at2"/>
<dbReference type="RefSeq" id="WP_093949960.1">
    <property type="nucleotide sequence ID" value="NZ_NMUL01000024.1"/>
</dbReference>
<evidence type="ECO:0000313" key="3">
    <source>
        <dbReference type="EMBL" id="OXM65054.1"/>
    </source>
</evidence>
<keyword evidence="2" id="KW-0732">Signal</keyword>
<accession>A0A229T2B6</accession>
<reference evidence="4" key="1">
    <citation type="submission" date="2017-07" db="EMBL/GenBank/DDBJ databases">
        <title>Comparative genome mining reveals phylogenetic distribution patterns of secondary metabolites in Amycolatopsis.</title>
        <authorList>
            <person name="Adamek M."/>
            <person name="Alanjary M."/>
            <person name="Sales-Ortells H."/>
            <person name="Goodfellow M."/>
            <person name="Bull A.T."/>
            <person name="Kalinowski J."/>
            <person name="Ziemert N."/>
        </authorList>
    </citation>
    <scope>NUCLEOTIDE SEQUENCE [LARGE SCALE GENOMIC DNA]</scope>
    <source>
        <strain evidence="4">H5</strain>
    </source>
</reference>
<feature type="compositionally biased region" description="Pro residues" evidence="1">
    <location>
        <begin position="33"/>
        <end position="53"/>
    </location>
</feature>
<dbReference type="EMBL" id="NMUL01000024">
    <property type="protein sequence ID" value="OXM65054.1"/>
    <property type="molecule type" value="Genomic_DNA"/>
</dbReference>
<feature type="signal peptide" evidence="2">
    <location>
        <begin position="1"/>
        <end position="23"/>
    </location>
</feature>
<dbReference type="AlphaFoldDB" id="A0A229T2B6"/>
<feature type="region of interest" description="Disordered" evidence="1">
    <location>
        <begin position="28"/>
        <end position="73"/>
    </location>
</feature>
<evidence type="ECO:0008006" key="5">
    <source>
        <dbReference type="Google" id="ProtNLM"/>
    </source>
</evidence>
<sequence>MNKKLVGSAVVGAAVLAVVVAQLLGGGDDAPKAAPPPPPPSPVLASTTPPPPQAEENYDFPAEPGSESGGFSITVPVPATWAATHDKDRASYRHGDLLLETDRVPLAQEDPVRGLRATAKAAGHGGTVAEHAQISGYDAAEWDYTDPRGGSPRRVSVVGLGVGDTLITIRFEAPTAEFERNRGVLDAALQVGGAG</sequence>
<name>A0A229T2B6_9PSEU</name>
<comment type="caution">
    <text evidence="3">The sequence shown here is derived from an EMBL/GenBank/DDBJ whole genome shotgun (WGS) entry which is preliminary data.</text>
</comment>
<proteinExistence type="predicted"/>
<evidence type="ECO:0000256" key="1">
    <source>
        <dbReference type="SAM" id="MobiDB-lite"/>
    </source>
</evidence>
<feature type="chain" id="PRO_5038531545" description="Serine/threonine protein kinase" evidence="2">
    <location>
        <begin position="24"/>
        <end position="195"/>
    </location>
</feature>
<keyword evidence="4" id="KW-1185">Reference proteome</keyword>
<protein>
    <recommendedName>
        <fullName evidence="5">Serine/threonine protein kinase</fullName>
    </recommendedName>
</protein>
<dbReference type="Proteomes" id="UP000215199">
    <property type="component" value="Unassembled WGS sequence"/>
</dbReference>
<gene>
    <name evidence="3" type="ORF">CF165_24780</name>
</gene>
<organism evidence="3 4">
    <name type="scientific">Amycolatopsis vastitatis</name>
    <dbReference type="NCBI Taxonomy" id="1905142"/>
    <lineage>
        <taxon>Bacteria</taxon>
        <taxon>Bacillati</taxon>
        <taxon>Actinomycetota</taxon>
        <taxon>Actinomycetes</taxon>
        <taxon>Pseudonocardiales</taxon>
        <taxon>Pseudonocardiaceae</taxon>
        <taxon>Amycolatopsis</taxon>
    </lineage>
</organism>
<evidence type="ECO:0000313" key="4">
    <source>
        <dbReference type="Proteomes" id="UP000215199"/>
    </source>
</evidence>